<dbReference type="InterPro" id="IPR032347">
    <property type="entry name" value="DUF4864"/>
</dbReference>
<feature type="signal peptide" evidence="1">
    <location>
        <begin position="1"/>
        <end position="20"/>
    </location>
</feature>
<name>A0AAW9SMH5_9RHOB</name>
<dbReference type="AlphaFoldDB" id="A0AAW9SMH5"/>
<sequence>MRRLFLGTLAGVILAGAAFAQGVLKPDPAIRDTIQSQLDAFMADDVGAAFEFAAPNIRRMFRTPETFGAMVRQGYPMVWRPGAVEYGDLREIGGFLWQRVLVTDRAGRQFVLEYQMQDVLGDWRIAGVRVVPAPGVSA</sequence>
<dbReference type="RefSeq" id="WP_347165844.1">
    <property type="nucleotide sequence ID" value="NZ_JBDNCH010000002.1"/>
</dbReference>
<evidence type="ECO:0000313" key="2">
    <source>
        <dbReference type="EMBL" id="MEN9060692.1"/>
    </source>
</evidence>
<evidence type="ECO:0000313" key="3">
    <source>
        <dbReference type="Proteomes" id="UP001428774"/>
    </source>
</evidence>
<gene>
    <name evidence="2" type="ORF">ABFB10_06250</name>
</gene>
<dbReference type="Pfam" id="PF16156">
    <property type="entry name" value="DUF4864"/>
    <property type="match status" value="1"/>
</dbReference>
<feature type="chain" id="PRO_5043376210" evidence="1">
    <location>
        <begin position="21"/>
        <end position="138"/>
    </location>
</feature>
<dbReference type="EMBL" id="JBDNCH010000002">
    <property type="protein sequence ID" value="MEN9060692.1"/>
    <property type="molecule type" value="Genomic_DNA"/>
</dbReference>
<comment type="caution">
    <text evidence="2">The sequence shown here is derived from an EMBL/GenBank/DDBJ whole genome shotgun (WGS) entry which is preliminary data.</text>
</comment>
<accession>A0AAW9SMH5</accession>
<protein>
    <submittedName>
        <fullName evidence="2">DUF4864 domain-containing protein</fullName>
    </submittedName>
</protein>
<reference evidence="2 3" key="1">
    <citation type="submission" date="2024-05" db="EMBL/GenBank/DDBJ databases">
        <title>Genome sequence of Ponticoccus litoralis KCCM 90028.</title>
        <authorList>
            <person name="Kim J.M."/>
            <person name="Lee J.K."/>
            <person name="Choi B.J."/>
            <person name="Bayburt H."/>
            <person name="Baek J.H."/>
            <person name="Jeon C.O."/>
        </authorList>
    </citation>
    <scope>NUCLEOTIDE SEQUENCE [LARGE SCALE GENOMIC DNA]</scope>
    <source>
        <strain evidence="2 3">KCCM 90028</strain>
    </source>
</reference>
<dbReference type="Proteomes" id="UP001428774">
    <property type="component" value="Unassembled WGS sequence"/>
</dbReference>
<evidence type="ECO:0000256" key="1">
    <source>
        <dbReference type="SAM" id="SignalP"/>
    </source>
</evidence>
<keyword evidence="1" id="KW-0732">Signal</keyword>
<organism evidence="2 3">
    <name type="scientific">Ponticoccus litoralis</name>
    <dbReference type="NCBI Taxonomy" id="422297"/>
    <lineage>
        <taxon>Bacteria</taxon>
        <taxon>Pseudomonadati</taxon>
        <taxon>Pseudomonadota</taxon>
        <taxon>Alphaproteobacteria</taxon>
        <taxon>Rhodobacterales</taxon>
        <taxon>Roseobacteraceae</taxon>
        <taxon>Ponticoccus</taxon>
    </lineage>
</organism>
<keyword evidence="3" id="KW-1185">Reference proteome</keyword>
<proteinExistence type="predicted"/>